<dbReference type="EMBL" id="JALJOR010000001">
    <property type="protein sequence ID" value="KAK9829422.1"/>
    <property type="molecule type" value="Genomic_DNA"/>
</dbReference>
<dbReference type="InterPro" id="IPR002921">
    <property type="entry name" value="Fungal_lipase-type"/>
</dbReference>
<reference evidence="2 3" key="1">
    <citation type="journal article" date="2024" name="Nat. Commun.">
        <title>Phylogenomics reveals the evolutionary origins of lichenization in chlorophyte algae.</title>
        <authorList>
            <person name="Puginier C."/>
            <person name="Libourel C."/>
            <person name="Otte J."/>
            <person name="Skaloud P."/>
            <person name="Haon M."/>
            <person name="Grisel S."/>
            <person name="Petersen M."/>
            <person name="Berrin J.G."/>
            <person name="Delaux P.M."/>
            <person name="Dal Grande F."/>
            <person name="Keller J."/>
        </authorList>
    </citation>
    <scope>NUCLEOTIDE SEQUENCE [LARGE SCALE GENOMIC DNA]</scope>
    <source>
        <strain evidence="2 3">SAG 2043</strain>
    </source>
</reference>
<feature type="domain" description="Fungal lipase-type" evidence="1">
    <location>
        <begin position="247"/>
        <end position="388"/>
    </location>
</feature>
<dbReference type="PANTHER" id="PTHR46086">
    <property type="entry name" value="ALPHA/BETA-HYDROLASES SUPERFAMILY PROTEIN"/>
    <property type="match status" value="1"/>
</dbReference>
<dbReference type="SUPFAM" id="SSF53474">
    <property type="entry name" value="alpha/beta-Hydrolases"/>
    <property type="match status" value="1"/>
</dbReference>
<dbReference type="InterPro" id="IPR044819">
    <property type="entry name" value="OBL-like"/>
</dbReference>
<dbReference type="PANTHER" id="PTHR46086:SF3">
    <property type="entry name" value="TRIACYLGLYCEROL LIPASE OBL1"/>
    <property type="match status" value="1"/>
</dbReference>
<accession>A0AAW1R736</accession>
<evidence type="ECO:0000313" key="2">
    <source>
        <dbReference type="EMBL" id="KAK9829422.1"/>
    </source>
</evidence>
<evidence type="ECO:0000259" key="1">
    <source>
        <dbReference type="Pfam" id="PF01764"/>
    </source>
</evidence>
<dbReference type="Pfam" id="PF01764">
    <property type="entry name" value="Lipase_3"/>
    <property type="match status" value="1"/>
</dbReference>
<sequence>MALPKLQILLLVVLRILAWPLLLAYELGRLPQKLVYDEPPATSETAAALHWSLAADHPCLDPHQPAGEAMDTLDAGMPPFMKIVARRFLECAKVSWMLTYQSALYVLSVELCSMLGLDLFFQAFKPDIEWLCSKLTGVHYTTTKGESIPLSLLNIVDPTFDAPYPAHQGFPFAKRHPELAPDNPRDAHFMCLASKLAYEDMRVITDVVQNRWRMQLHQYAHVPAHLNKAGYVPDLVWFACSNESALVLAFRGADPFNQFSRNSEIPIAMSEVSGMGGVHDGFLRGLFQTAPHHPKQFIYGRLVELLQSQGAGKKLYITGHSLGGALACVFAQTLQARSPETAQRIGGIFTFAAPLIGDAEYCRIYNRAYAGRSFRYVCGADMVAKLPAGFGYVHTDSERLITTFPVASRCSTAAQCRVDSSKASAAKNGSDAVEMSARADSLPGGCGPRVLRQEDGPELLEAMRRREDRLGIVLGMCKLALSPFRQENKLRWLGRLCALPLPGLSDHMPCDYERALREAL</sequence>
<dbReference type="Gene3D" id="3.40.50.1820">
    <property type="entry name" value="alpha/beta hydrolase"/>
    <property type="match status" value="1"/>
</dbReference>
<proteinExistence type="predicted"/>
<name>A0AAW1R736_9CHLO</name>
<dbReference type="AlphaFoldDB" id="A0AAW1R736"/>
<evidence type="ECO:0000313" key="3">
    <source>
        <dbReference type="Proteomes" id="UP001489004"/>
    </source>
</evidence>
<protein>
    <recommendedName>
        <fullName evidence="1">Fungal lipase-type domain-containing protein</fullName>
    </recommendedName>
</protein>
<dbReference type="GO" id="GO:0006629">
    <property type="term" value="P:lipid metabolic process"/>
    <property type="evidence" value="ECO:0007669"/>
    <property type="project" value="InterPro"/>
</dbReference>
<dbReference type="Proteomes" id="UP001489004">
    <property type="component" value="Unassembled WGS sequence"/>
</dbReference>
<gene>
    <name evidence="2" type="ORF">WJX72_005758</name>
</gene>
<keyword evidence="3" id="KW-1185">Reference proteome</keyword>
<organism evidence="2 3">
    <name type="scientific">[Myrmecia] bisecta</name>
    <dbReference type="NCBI Taxonomy" id="41462"/>
    <lineage>
        <taxon>Eukaryota</taxon>
        <taxon>Viridiplantae</taxon>
        <taxon>Chlorophyta</taxon>
        <taxon>core chlorophytes</taxon>
        <taxon>Trebouxiophyceae</taxon>
        <taxon>Trebouxiales</taxon>
        <taxon>Trebouxiaceae</taxon>
        <taxon>Myrmecia</taxon>
    </lineage>
</organism>
<comment type="caution">
    <text evidence="2">The sequence shown here is derived from an EMBL/GenBank/DDBJ whole genome shotgun (WGS) entry which is preliminary data.</text>
</comment>
<dbReference type="GO" id="GO:0004806">
    <property type="term" value="F:triacylglycerol lipase activity"/>
    <property type="evidence" value="ECO:0007669"/>
    <property type="project" value="InterPro"/>
</dbReference>
<dbReference type="InterPro" id="IPR029058">
    <property type="entry name" value="AB_hydrolase_fold"/>
</dbReference>
<dbReference type="CDD" id="cd00519">
    <property type="entry name" value="Lipase_3"/>
    <property type="match status" value="1"/>
</dbReference>